<protein>
    <submittedName>
        <fullName evidence="1">Uncharacterized protein</fullName>
    </submittedName>
</protein>
<dbReference type="Proteomes" id="UP000629619">
    <property type="component" value="Unassembled WGS sequence"/>
</dbReference>
<sequence length="173" mass="17803">MTETTPARKRRPLVIAAGVLVLAVLALAAWVLTRPSSPAGERDRALRGVLEQGGPEGWTPARDPAVPGSWTEQDGRPVLLGDDGFTVVWSTSPATAQSCAALAAWATGRIAGAAGSDVAASCPAALRDAAGGANPFSSYRTEAGEHGRYLFSARLGGDTLYAGLTYEGPNALR</sequence>
<gene>
    <name evidence="1" type="ORF">Asi03nite_42260</name>
</gene>
<evidence type="ECO:0000313" key="1">
    <source>
        <dbReference type="EMBL" id="GIF06688.1"/>
    </source>
</evidence>
<keyword evidence="2" id="KW-1185">Reference proteome</keyword>
<name>A0A919N8Y3_9ACTN</name>
<proteinExistence type="predicted"/>
<evidence type="ECO:0000313" key="2">
    <source>
        <dbReference type="Proteomes" id="UP000629619"/>
    </source>
</evidence>
<dbReference type="EMBL" id="BOMW01000038">
    <property type="protein sequence ID" value="GIF06688.1"/>
    <property type="molecule type" value="Genomic_DNA"/>
</dbReference>
<organism evidence="1 2">
    <name type="scientific">Actinoplanes siamensis</name>
    <dbReference type="NCBI Taxonomy" id="1223317"/>
    <lineage>
        <taxon>Bacteria</taxon>
        <taxon>Bacillati</taxon>
        <taxon>Actinomycetota</taxon>
        <taxon>Actinomycetes</taxon>
        <taxon>Micromonosporales</taxon>
        <taxon>Micromonosporaceae</taxon>
        <taxon>Actinoplanes</taxon>
    </lineage>
</organism>
<accession>A0A919N8Y3</accession>
<reference evidence="1" key="1">
    <citation type="submission" date="2021-01" db="EMBL/GenBank/DDBJ databases">
        <title>Whole genome shotgun sequence of Actinoplanes siamensis NBRC 109076.</title>
        <authorList>
            <person name="Komaki H."/>
            <person name="Tamura T."/>
        </authorList>
    </citation>
    <scope>NUCLEOTIDE SEQUENCE</scope>
    <source>
        <strain evidence="1">NBRC 109076</strain>
    </source>
</reference>
<comment type="caution">
    <text evidence="1">The sequence shown here is derived from an EMBL/GenBank/DDBJ whole genome shotgun (WGS) entry which is preliminary data.</text>
</comment>
<dbReference type="RefSeq" id="WP_203682126.1">
    <property type="nucleotide sequence ID" value="NZ_BOMW01000038.1"/>
</dbReference>
<dbReference type="AlphaFoldDB" id="A0A919N8Y3"/>